<keyword evidence="9" id="KW-0574">Periplasm</keyword>
<dbReference type="InterPro" id="IPR001478">
    <property type="entry name" value="PDZ"/>
</dbReference>
<dbReference type="Proteomes" id="UP000199415">
    <property type="component" value="Unassembled WGS sequence"/>
</dbReference>
<dbReference type="PRINTS" id="PR00834">
    <property type="entry name" value="PROTEASES2C"/>
</dbReference>
<evidence type="ECO:0000256" key="14">
    <source>
        <dbReference type="PIRSR" id="PIRSR611782-1"/>
    </source>
</evidence>
<keyword evidence="7 16" id="KW-0732">Signal</keyword>
<feature type="binding site" evidence="15">
    <location>
        <begin position="210"/>
        <end position="212"/>
    </location>
    <ligand>
        <name>substrate</name>
    </ligand>
</feature>
<evidence type="ECO:0000256" key="1">
    <source>
        <dbReference type="ARBA" id="ARBA00001772"/>
    </source>
</evidence>
<dbReference type="Pfam" id="PF13180">
    <property type="entry name" value="PDZ_2"/>
    <property type="match status" value="2"/>
</dbReference>
<name>A0A1G7SYR8_9PROT</name>
<reference evidence="18 19" key="1">
    <citation type="submission" date="2016-10" db="EMBL/GenBank/DDBJ databases">
        <authorList>
            <person name="de Groot N.N."/>
        </authorList>
    </citation>
    <scope>NUCLEOTIDE SEQUENCE [LARGE SCALE GENOMIC DNA]</scope>
    <source>
        <strain evidence="18 19">DSM 25584</strain>
    </source>
</reference>
<accession>A0A1G7SYR8</accession>
<evidence type="ECO:0000256" key="16">
    <source>
        <dbReference type="SAM" id="SignalP"/>
    </source>
</evidence>
<dbReference type="GO" id="GO:0004252">
    <property type="term" value="F:serine-type endopeptidase activity"/>
    <property type="evidence" value="ECO:0007669"/>
    <property type="project" value="InterPro"/>
</dbReference>
<evidence type="ECO:0000256" key="5">
    <source>
        <dbReference type="ARBA" id="ARBA00013958"/>
    </source>
</evidence>
<evidence type="ECO:0000256" key="15">
    <source>
        <dbReference type="PIRSR" id="PIRSR611782-2"/>
    </source>
</evidence>
<feature type="signal peptide" evidence="16">
    <location>
        <begin position="1"/>
        <end position="25"/>
    </location>
</feature>
<dbReference type="AlphaFoldDB" id="A0A1G7SYR8"/>
<keyword evidence="11" id="KW-0720">Serine protease</keyword>
<dbReference type="SUPFAM" id="SSF50156">
    <property type="entry name" value="PDZ domain-like"/>
    <property type="match status" value="2"/>
</dbReference>
<dbReference type="PANTHER" id="PTHR43343:SF3">
    <property type="entry name" value="PROTEASE DO-LIKE 8, CHLOROPLASTIC"/>
    <property type="match status" value="1"/>
</dbReference>
<evidence type="ECO:0000259" key="17">
    <source>
        <dbReference type="PROSITE" id="PS50106"/>
    </source>
</evidence>
<comment type="catalytic activity">
    <reaction evidence="1">
        <text>Acts on substrates that are at least partially unfolded. The cleavage site P1 residue is normally between a pair of hydrophobic residues, such as Val-|-Val.</text>
        <dbReference type="EC" id="3.4.21.107"/>
    </reaction>
</comment>
<evidence type="ECO:0000256" key="6">
    <source>
        <dbReference type="ARBA" id="ARBA00022670"/>
    </source>
</evidence>
<sequence>MTVAHLTRALASAAVALALATTAQAQQKAPDTFAPLAQKLLPGVVNISTTQTVEGRGGMLGQLPEGHPLREFFEQFGGAPQQERERELRSLGSGFVIDEEGYVVTNHHVVKKADEVTVILQDDTQIKAEIVGSDPETDLALLKIDADKELTALSWGDSEKARIGDWVLAIGNPFGLGGSVTAGIVSARGRDINAGPYSRYIQTDTAINQGNSGGPLFNMDGQVIGVNTAILSPSGGSVGVGFALPASVAEPVIADLREDGKVSRGWLGVTVQPVTEQLAKGLELDAEHGALVGGVADGAPAQKAGLKTGDVILELEGEKVADSNDLARRVARFDPGESVEMTVWRDGETITRTVELGERPSAAAEKAPTQKDEPDTKQAAMALGAKLAPANAEVLGQFDLPRGVDGAVVVEVARNGPAASRGIRPGDVVAQVGQTEVTSPGDVYGYVNEALERGADSVVLLVQRDDGSHFVPVPLAKPEE</sequence>
<feature type="binding site" evidence="15">
    <location>
        <position position="108"/>
    </location>
    <ligand>
        <name>substrate</name>
    </ligand>
</feature>
<evidence type="ECO:0000256" key="7">
    <source>
        <dbReference type="ARBA" id="ARBA00022729"/>
    </source>
</evidence>
<keyword evidence="6 18" id="KW-0645">Protease</keyword>
<dbReference type="FunFam" id="2.40.10.120:FF:000007">
    <property type="entry name" value="Periplasmic serine endoprotease DegP-like"/>
    <property type="match status" value="1"/>
</dbReference>
<dbReference type="Pfam" id="PF13365">
    <property type="entry name" value="Trypsin_2"/>
    <property type="match status" value="1"/>
</dbReference>
<keyword evidence="8" id="KW-0677">Repeat</keyword>
<dbReference type="EC" id="3.4.21.107" evidence="4"/>
<gene>
    <name evidence="18" type="ORF">SAMN05216241_1089</name>
</gene>
<evidence type="ECO:0000256" key="10">
    <source>
        <dbReference type="ARBA" id="ARBA00022801"/>
    </source>
</evidence>
<evidence type="ECO:0000256" key="4">
    <source>
        <dbReference type="ARBA" id="ARBA00013035"/>
    </source>
</evidence>
<dbReference type="SUPFAM" id="SSF50494">
    <property type="entry name" value="Trypsin-like serine proteases"/>
    <property type="match status" value="1"/>
</dbReference>
<evidence type="ECO:0000313" key="18">
    <source>
        <dbReference type="EMBL" id="SDG28205.1"/>
    </source>
</evidence>
<feature type="chain" id="PRO_5038683376" description="Probable periplasmic serine endoprotease DegP-like" evidence="16">
    <location>
        <begin position="26"/>
        <end position="480"/>
    </location>
</feature>
<feature type="active site" description="Charge relay system" evidence="14">
    <location>
        <position position="212"/>
    </location>
</feature>
<keyword evidence="19" id="KW-1185">Reference proteome</keyword>
<dbReference type="Gene3D" id="2.40.10.120">
    <property type="match status" value="1"/>
</dbReference>
<dbReference type="GO" id="GO:0042597">
    <property type="term" value="C:periplasmic space"/>
    <property type="evidence" value="ECO:0007669"/>
    <property type="project" value="UniProtKB-SubCell"/>
</dbReference>
<dbReference type="PANTHER" id="PTHR43343">
    <property type="entry name" value="PEPTIDASE S12"/>
    <property type="match status" value="1"/>
</dbReference>
<dbReference type="NCBIfam" id="TIGR02037">
    <property type="entry name" value="degP_htrA_DO"/>
    <property type="match status" value="1"/>
</dbReference>
<dbReference type="SMART" id="SM00228">
    <property type="entry name" value="PDZ"/>
    <property type="match status" value="2"/>
</dbReference>
<evidence type="ECO:0000313" key="19">
    <source>
        <dbReference type="Proteomes" id="UP000199415"/>
    </source>
</evidence>
<evidence type="ECO:0000256" key="2">
    <source>
        <dbReference type="ARBA" id="ARBA00004418"/>
    </source>
</evidence>
<dbReference type="RefSeq" id="WP_218119182.1">
    <property type="nucleotide sequence ID" value="NZ_FNCE01000008.1"/>
</dbReference>
<dbReference type="GO" id="GO:0006508">
    <property type="term" value="P:proteolysis"/>
    <property type="evidence" value="ECO:0007669"/>
    <property type="project" value="UniProtKB-KW"/>
</dbReference>
<dbReference type="InterPro" id="IPR001940">
    <property type="entry name" value="Peptidase_S1C"/>
</dbReference>
<dbReference type="STRING" id="1082479.SAMN05216241_1089"/>
<evidence type="ECO:0000256" key="12">
    <source>
        <dbReference type="ARBA" id="ARBA00023016"/>
    </source>
</evidence>
<feature type="active site" description="Charge relay system" evidence="14">
    <location>
        <position position="108"/>
    </location>
</feature>
<dbReference type="Gene3D" id="2.30.42.10">
    <property type="match status" value="2"/>
</dbReference>
<keyword evidence="12" id="KW-0346">Stress response</keyword>
<dbReference type="CDD" id="cd10839">
    <property type="entry name" value="cpPDZ1_DegP-like"/>
    <property type="match status" value="1"/>
</dbReference>
<evidence type="ECO:0000256" key="3">
    <source>
        <dbReference type="ARBA" id="ARBA00010541"/>
    </source>
</evidence>
<evidence type="ECO:0000256" key="9">
    <source>
        <dbReference type="ARBA" id="ARBA00022764"/>
    </source>
</evidence>
<dbReference type="EMBL" id="FNCE01000008">
    <property type="protein sequence ID" value="SDG28205.1"/>
    <property type="molecule type" value="Genomic_DNA"/>
</dbReference>
<dbReference type="InterPro" id="IPR036034">
    <property type="entry name" value="PDZ_sf"/>
</dbReference>
<feature type="binding site" evidence="15">
    <location>
        <position position="138"/>
    </location>
    <ligand>
        <name>substrate</name>
    </ligand>
</feature>
<evidence type="ECO:0000256" key="8">
    <source>
        <dbReference type="ARBA" id="ARBA00022737"/>
    </source>
</evidence>
<comment type="subcellular location">
    <subcellularLocation>
        <location evidence="2">Periplasm</location>
    </subcellularLocation>
</comment>
<feature type="domain" description="PDZ" evidence="17">
    <location>
        <begin position="261"/>
        <end position="320"/>
    </location>
</feature>
<keyword evidence="10" id="KW-0378">Hydrolase</keyword>
<feature type="domain" description="PDZ" evidence="17">
    <location>
        <begin position="366"/>
        <end position="466"/>
    </location>
</feature>
<protein>
    <recommendedName>
        <fullName evidence="5">Probable periplasmic serine endoprotease DegP-like</fullName>
        <ecNumber evidence="4">3.4.21.107</ecNumber>
    </recommendedName>
    <alternativeName>
        <fullName evidence="13">Protease Do</fullName>
    </alternativeName>
</protein>
<dbReference type="PROSITE" id="PS50106">
    <property type="entry name" value="PDZ"/>
    <property type="match status" value="2"/>
</dbReference>
<dbReference type="InterPro" id="IPR011782">
    <property type="entry name" value="Pept_S1C_Do"/>
</dbReference>
<organism evidence="18 19">
    <name type="scientific">Limimonas halophila</name>
    <dbReference type="NCBI Taxonomy" id="1082479"/>
    <lineage>
        <taxon>Bacteria</taxon>
        <taxon>Pseudomonadati</taxon>
        <taxon>Pseudomonadota</taxon>
        <taxon>Alphaproteobacteria</taxon>
        <taxon>Rhodospirillales</taxon>
        <taxon>Rhodovibrionaceae</taxon>
        <taxon>Limimonas</taxon>
    </lineage>
</organism>
<evidence type="ECO:0000256" key="11">
    <source>
        <dbReference type="ARBA" id="ARBA00022825"/>
    </source>
</evidence>
<comment type="similarity">
    <text evidence="3">Belongs to the peptidase S1C family.</text>
</comment>
<evidence type="ECO:0000256" key="13">
    <source>
        <dbReference type="ARBA" id="ARBA00032850"/>
    </source>
</evidence>
<dbReference type="InterPro" id="IPR051201">
    <property type="entry name" value="Chloro_Bact_Ser_Proteases"/>
</dbReference>
<feature type="active site" description="Charge relay system" evidence="14">
    <location>
        <position position="138"/>
    </location>
</feature>
<proteinExistence type="inferred from homology"/>
<dbReference type="InterPro" id="IPR009003">
    <property type="entry name" value="Peptidase_S1_PA"/>
</dbReference>